<organism evidence="13 14">
    <name type="scientific">Streptomyces kanasensis</name>
    <dbReference type="NCBI Taxonomy" id="936756"/>
    <lineage>
        <taxon>Bacteria</taxon>
        <taxon>Bacillati</taxon>
        <taxon>Actinomycetota</taxon>
        <taxon>Actinomycetes</taxon>
        <taxon>Kitasatosporales</taxon>
        <taxon>Streptomycetaceae</taxon>
        <taxon>Streptomyces</taxon>
    </lineage>
</organism>
<dbReference type="InterPro" id="IPR016036">
    <property type="entry name" value="Malonyl_transacylase_ACP-bd"/>
</dbReference>
<dbReference type="SMART" id="SM00823">
    <property type="entry name" value="PKS_PP"/>
    <property type="match status" value="1"/>
</dbReference>
<dbReference type="SUPFAM" id="SSF47336">
    <property type="entry name" value="ACP-like"/>
    <property type="match status" value="1"/>
</dbReference>
<gene>
    <name evidence="13" type="ORF">ATE80_09410</name>
</gene>
<reference evidence="13 14" key="1">
    <citation type="submission" date="2015-11" db="EMBL/GenBank/DDBJ databases">
        <title>Genome-wide analysis reveals the secondary metabolome in Streptomyces kanasensis ZX01.</title>
        <authorList>
            <person name="Zhang G."/>
            <person name="Han L."/>
            <person name="Feng J."/>
            <person name="Zhang X."/>
        </authorList>
    </citation>
    <scope>NUCLEOTIDE SEQUENCE [LARGE SCALE GENOMIC DNA]</scope>
    <source>
        <strain evidence="13 14">ZX01</strain>
    </source>
</reference>
<dbReference type="Pfam" id="PF16197">
    <property type="entry name" value="KAsynt_C_assoc"/>
    <property type="match status" value="1"/>
</dbReference>
<dbReference type="InterPro" id="IPR020806">
    <property type="entry name" value="PKS_PP-bd"/>
</dbReference>
<evidence type="ECO:0000256" key="1">
    <source>
        <dbReference type="ARBA" id="ARBA00004792"/>
    </source>
</evidence>
<dbReference type="Pfam" id="PF00550">
    <property type="entry name" value="PP-binding"/>
    <property type="match status" value="1"/>
</dbReference>
<accession>A0A117IWK3</accession>
<dbReference type="PANTHER" id="PTHR43775">
    <property type="entry name" value="FATTY ACID SYNTHASE"/>
    <property type="match status" value="1"/>
</dbReference>
<dbReference type="CDD" id="cd00833">
    <property type="entry name" value="PKS"/>
    <property type="match status" value="1"/>
</dbReference>
<evidence type="ECO:0000256" key="8">
    <source>
        <dbReference type="ARBA" id="ARBA00023315"/>
    </source>
</evidence>
<evidence type="ECO:0000256" key="4">
    <source>
        <dbReference type="ARBA" id="ARBA00022679"/>
    </source>
</evidence>
<dbReference type="PROSITE" id="PS00606">
    <property type="entry name" value="KS3_1"/>
    <property type="match status" value="1"/>
</dbReference>
<dbReference type="InterPro" id="IPR006162">
    <property type="entry name" value="Ppantetheine_attach_site"/>
</dbReference>
<name>A0A117IWK3_9ACTN</name>
<dbReference type="OrthoDB" id="9778690at2"/>
<dbReference type="PROSITE" id="PS00012">
    <property type="entry name" value="PHOSPHOPANTETHEINE"/>
    <property type="match status" value="1"/>
</dbReference>
<dbReference type="InterPro" id="IPR020841">
    <property type="entry name" value="PKS_Beta-ketoAc_synthase_dom"/>
</dbReference>
<dbReference type="InterPro" id="IPR001227">
    <property type="entry name" value="Ac_transferase_dom_sf"/>
</dbReference>
<dbReference type="Pfam" id="PF08659">
    <property type="entry name" value="KR"/>
    <property type="match status" value="1"/>
</dbReference>
<dbReference type="InterPro" id="IPR011032">
    <property type="entry name" value="GroES-like_sf"/>
</dbReference>
<dbReference type="GO" id="GO:0004315">
    <property type="term" value="F:3-oxoacyl-[acyl-carrier-protein] synthase activity"/>
    <property type="evidence" value="ECO:0007669"/>
    <property type="project" value="InterPro"/>
</dbReference>
<dbReference type="Gene3D" id="3.30.70.3290">
    <property type="match status" value="1"/>
</dbReference>
<dbReference type="Gene3D" id="3.40.50.720">
    <property type="entry name" value="NAD(P)-binding Rossmann-like Domain"/>
    <property type="match status" value="3"/>
</dbReference>
<evidence type="ECO:0000259" key="12">
    <source>
        <dbReference type="PROSITE" id="PS52019"/>
    </source>
</evidence>
<dbReference type="GO" id="GO:0031177">
    <property type="term" value="F:phosphopantetheine binding"/>
    <property type="evidence" value="ECO:0007669"/>
    <property type="project" value="InterPro"/>
</dbReference>
<dbReference type="InterPro" id="IPR020843">
    <property type="entry name" value="ER"/>
</dbReference>
<dbReference type="FunFam" id="3.40.50.720:FF:000209">
    <property type="entry name" value="Polyketide synthase Pks12"/>
    <property type="match status" value="1"/>
</dbReference>
<dbReference type="PROSITE" id="PS52019">
    <property type="entry name" value="PKS_MFAS_DH"/>
    <property type="match status" value="1"/>
</dbReference>
<dbReference type="SUPFAM" id="SSF50129">
    <property type="entry name" value="GroES-like"/>
    <property type="match status" value="1"/>
</dbReference>
<evidence type="ECO:0000256" key="2">
    <source>
        <dbReference type="ARBA" id="ARBA00022450"/>
    </source>
</evidence>
<keyword evidence="6" id="KW-0045">Antibiotic biosynthesis</keyword>
<dbReference type="SMART" id="SM00822">
    <property type="entry name" value="PKS_KR"/>
    <property type="match status" value="1"/>
</dbReference>
<feature type="domain" description="Ketosynthase family 3 (KS3)" evidence="11">
    <location>
        <begin position="8"/>
        <end position="431"/>
    </location>
</feature>
<dbReference type="PANTHER" id="PTHR43775:SF37">
    <property type="entry name" value="SI:DKEY-61P9.11"/>
    <property type="match status" value="1"/>
</dbReference>
<dbReference type="SMART" id="SM00827">
    <property type="entry name" value="PKS_AT"/>
    <property type="match status" value="1"/>
</dbReference>
<dbReference type="InterPro" id="IPR049552">
    <property type="entry name" value="PKS_DH_N"/>
</dbReference>
<dbReference type="SMART" id="SM00829">
    <property type="entry name" value="PKS_ER"/>
    <property type="match status" value="1"/>
</dbReference>
<dbReference type="EMBL" id="LNSV01000017">
    <property type="protein sequence ID" value="KUH39065.1"/>
    <property type="molecule type" value="Genomic_DNA"/>
</dbReference>
<dbReference type="InterPro" id="IPR057326">
    <property type="entry name" value="KR_dom"/>
</dbReference>
<dbReference type="PROSITE" id="PS50075">
    <property type="entry name" value="CARRIER"/>
    <property type="match status" value="1"/>
</dbReference>
<dbReference type="SUPFAM" id="SSF52151">
    <property type="entry name" value="FabD/lysophospholipase-like"/>
    <property type="match status" value="1"/>
</dbReference>
<dbReference type="SMART" id="SM01294">
    <property type="entry name" value="PKS_PP_betabranch"/>
    <property type="match status" value="1"/>
</dbReference>
<dbReference type="SMART" id="SM00826">
    <property type="entry name" value="PKS_DH"/>
    <property type="match status" value="1"/>
</dbReference>
<dbReference type="Pfam" id="PF08242">
    <property type="entry name" value="Methyltransf_12"/>
    <property type="match status" value="1"/>
</dbReference>
<dbReference type="InterPro" id="IPR013149">
    <property type="entry name" value="ADH-like_C"/>
</dbReference>
<comment type="pathway">
    <text evidence="1">Antibiotic biosynthesis.</text>
</comment>
<keyword evidence="2" id="KW-0596">Phosphopantetheine</keyword>
<evidence type="ECO:0000313" key="14">
    <source>
        <dbReference type="Proteomes" id="UP000054011"/>
    </source>
</evidence>
<evidence type="ECO:0000256" key="6">
    <source>
        <dbReference type="ARBA" id="ARBA00023194"/>
    </source>
</evidence>
<dbReference type="InterPro" id="IPR036736">
    <property type="entry name" value="ACP-like_sf"/>
</dbReference>
<evidence type="ECO:0000256" key="5">
    <source>
        <dbReference type="ARBA" id="ARBA00022857"/>
    </source>
</evidence>
<keyword evidence="7" id="KW-0511">Multifunctional enzyme</keyword>
<dbReference type="InterPro" id="IPR020807">
    <property type="entry name" value="PKS_DH"/>
</dbReference>
<dbReference type="Gene3D" id="3.10.129.110">
    <property type="entry name" value="Polyketide synthase dehydratase"/>
    <property type="match status" value="1"/>
</dbReference>
<dbReference type="GO" id="GO:0008270">
    <property type="term" value="F:zinc ion binding"/>
    <property type="evidence" value="ECO:0007669"/>
    <property type="project" value="InterPro"/>
</dbReference>
<dbReference type="STRING" id="936756.ATE80_09410"/>
<feature type="active site" description="Proton acceptor; for dehydratase activity" evidence="9">
    <location>
        <position position="929"/>
    </location>
</feature>
<dbReference type="InterPro" id="IPR013154">
    <property type="entry name" value="ADH-like_N"/>
</dbReference>
<dbReference type="Gene3D" id="3.40.50.150">
    <property type="entry name" value="Vaccinia Virus protein VP39"/>
    <property type="match status" value="1"/>
</dbReference>
<evidence type="ECO:0000259" key="10">
    <source>
        <dbReference type="PROSITE" id="PS50075"/>
    </source>
</evidence>
<dbReference type="GO" id="GO:0017000">
    <property type="term" value="P:antibiotic biosynthetic process"/>
    <property type="evidence" value="ECO:0007669"/>
    <property type="project" value="UniProtKB-KW"/>
</dbReference>
<dbReference type="Gene3D" id="1.10.1200.10">
    <property type="entry name" value="ACP-like"/>
    <property type="match status" value="1"/>
</dbReference>
<dbReference type="InterPro" id="IPR016035">
    <property type="entry name" value="Acyl_Trfase/lysoPLipase"/>
</dbReference>
<dbReference type="Proteomes" id="UP000054011">
    <property type="component" value="Unassembled WGS sequence"/>
</dbReference>
<feature type="region of interest" description="N-terminal hotdog fold" evidence="9">
    <location>
        <begin position="900"/>
        <end position="1020"/>
    </location>
</feature>
<dbReference type="InterPro" id="IPR009081">
    <property type="entry name" value="PP-bd_ACP"/>
</dbReference>
<dbReference type="InterPro" id="IPR029063">
    <property type="entry name" value="SAM-dependent_MTases_sf"/>
</dbReference>
<protein>
    <submittedName>
        <fullName evidence="13">Uncharacterized protein</fullName>
    </submittedName>
</protein>
<dbReference type="PROSITE" id="PS52004">
    <property type="entry name" value="KS3_2"/>
    <property type="match status" value="1"/>
</dbReference>
<dbReference type="Gene3D" id="3.40.47.10">
    <property type="match status" value="1"/>
</dbReference>
<dbReference type="InterPro" id="IPR050091">
    <property type="entry name" value="PKS_NRPS_Biosynth_Enz"/>
</dbReference>
<evidence type="ECO:0000256" key="9">
    <source>
        <dbReference type="PROSITE-ProRule" id="PRU01363"/>
    </source>
</evidence>
<dbReference type="InterPro" id="IPR014043">
    <property type="entry name" value="Acyl_transferase_dom"/>
</dbReference>
<dbReference type="SMART" id="SM00825">
    <property type="entry name" value="PKS_KS"/>
    <property type="match status" value="1"/>
</dbReference>
<evidence type="ECO:0000259" key="11">
    <source>
        <dbReference type="PROSITE" id="PS52004"/>
    </source>
</evidence>
<dbReference type="Gene3D" id="3.40.366.10">
    <property type="entry name" value="Malonyl-Coenzyme A Acyl Carrier Protein, domain 2"/>
    <property type="match status" value="1"/>
</dbReference>
<dbReference type="Pfam" id="PF00107">
    <property type="entry name" value="ADH_zinc_N"/>
    <property type="match status" value="1"/>
</dbReference>
<dbReference type="Pfam" id="PF21089">
    <property type="entry name" value="PKS_DH_N"/>
    <property type="match status" value="1"/>
</dbReference>
<dbReference type="InterPro" id="IPR014030">
    <property type="entry name" value="Ketoacyl_synth_N"/>
</dbReference>
<dbReference type="GO" id="GO:0004312">
    <property type="term" value="F:fatty acid synthase activity"/>
    <property type="evidence" value="ECO:0007669"/>
    <property type="project" value="TreeGrafter"/>
</dbReference>
<evidence type="ECO:0000256" key="3">
    <source>
        <dbReference type="ARBA" id="ARBA00022553"/>
    </source>
</evidence>
<dbReference type="InterPro" id="IPR013217">
    <property type="entry name" value="Methyltransf_12"/>
</dbReference>
<dbReference type="SUPFAM" id="SSF55048">
    <property type="entry name" value="Probable ACP-binding domain of malonyl-CoA ACP transacylase"/>
    <property type="match status" value="1"/>
</dbReference>
<dbReference type="GO" id="GO:0006633">
    <property type="term" value="P:fatty acid biosynthetic process"/>
    <property type="evidence" value="ECO:0007669"/>
    <property type="project" value="InterPro"/>
</dbReference>
<feature type="region of interest" description="C-terminal hotdog fold" evidence="9">
    <location>
        <begin position="1034"/>
        <end position="1173"/>
    </location>
</feature>
<dbReference type="InterPro" id="IPR002364">
    <property type="entry name" value="Quin_OxRdtase/zeta-crystal_CS"/>
</dbReference>
<keyword evidence="4" id="KW-0808">Transferase</keyword>
<feature type="domain" description="Carrier" evidence="10">
    <location>
        <begin position="2400"/>
        <end position="2477"/>
    </location>
</feature>
<sequence length="2483" mass="265327">MAPADPDMQAVAIVGLSCRLPGGICGPDALWEALRDGRDLVGAVPPDRFDPDRFVDTKRRKSNKSYTAAGGFLADVTGFDTGYFQRISPREAARMDPQHRLLLEMAVEALDDAGIDQAATAGSDTAVFVGMSSHDYADLQASGADAPNAYTMAGLAATNAANRVSHLLDWHGPSMTVDTACSSALTALHQACETLRTGRSRMALAGGVSVLLSPFGFAGFSAASMLSPTGRCRVFSAEADGYVRAEGGGVVALKVLADALADGDRIHGVILASGVNSDGSTTGLALPSAQAQASLLEQVYAQAGVTGDDLAYLEAHGTGTPVGDPIECDAIGRALGSRRTTGPLPIGSVKSSTGHLEAASGMAGLLKALLVLRHRHIPPTLHAEPLSPRIDFDGWGLDPCTEARPLDRERPVVGVNSFGFGGSNAHVVLAAAPATPVTGPPARHHGTLPVVVSARTPEALEAAAADMAERLRGEDPEGFYDAAWTAARRRTLHPHRAVVLASGAHPAAEALAAVAEGALPMPAATATGQAVTDGRVVFAFAGNGSQWAGMGADLLREEPVFRDALTRVDEALAPHLGWSVRDEMITADPERVQATEVAQPLLFAFQIGLVELLRARGIRPAAVLGHSVGEIAAAHVAGALDLPTAARVVAERSRAQAATRGRGRMAAIGLSAEEAAKELAPYAGTLEIAAVNGDQDVTVCGPEEALRALGRDLELRAVFFRMLDLDYAFHSRAMEPIQDELISSLEGLRPTATGIPFVSTVTGTICPGEDLGARYWWRNVREPVLFGPALRTLLDDGYDTFVDIGPHPVLRPYLRKATKDLERPALTAVTCARAVPGPAAVDTAAAQLLAAGARADWNAFFPRPGRTVGLPAYPWQRERHWRGDPQWWLRVAGETTPVQHPLLGARVPVQHAAWSNLVEPTRLPWLTDHQVAGAVVMPAAAYLEMALAAGRLVHDAPVEVNHLLITRALDIPWDDDTADVRVQVSYHEPDQALEIAARTGDDLPWQPYARARVRRLLATAPASVDPAALRAPMHTRLDAAEHYARARRAGLTYGPAFKVLTDLHLGDGEVLASYTLTEPADGYHVHPALLDGALQAGGCLTTVDGEYLPFLPVAAEALRLWHTPPQTGLIHVRLRESSPQELCWDITLSDTEGEVCLELTGCRLRRMGNTPTEPVQHLVNVLRAAPGTTDPARPAPLPSPTALAQACLPHRDRLEDAWRAEGHGIGLQRLRECCARLIADAFARLLPPGQTEFDTGDLVAGGMRAQHARLAELLAHATRGVIRQTRPPQGDRPARWHLPAMDGPPPLELFQQLVRDFPGQAVEISLFGRCCLHLADVLRGERDPLTLLFDEPDRHLIEYFYSDAAQPRFHNRLLRALVREQVRTWPADRPLRILEVGAGTGSSTALLLPHLPAERTTYTFTDLSAGFFPSAKARFAEFDFVDYRTLDLNQDPAEQGFGEASFDVVIATNVLHATRDLRTTIARVTHLLADGGHLLAHETHEPGLLAPCFGTLDGFWDFTDTALRQGSPLLPADVWAPLLRECGFDEVAQLGHELPLPDLEYSVLCARRTDRATTTAPAPTGPHDDQDTRWLIAGESPDSDLTRVLADTLTGTGADVHLTDLDEAPLHWDRLAGDQQPPKTVLVFDAGDPHTGPSEATEQAVTRLGLLRALAGTASHLPAGTTVDLWIVTRPSGIHAAPEQPRVPQDAALWGATRSLANEIPHLAVRRVSLDAGPRPADDARRLAAELLRPTGEDEVVLTRGGRFVPRAVALRTATDTHDAPAPGPFTLSLHDAGLHPRLTWVADRPQRPADDEVTIAVEAAALNYRDVMLAVGLLPPGAETPLPDGPALGLECAGTVTAVGRTVTHLAPGDRVYALAPRSISSHVTVNARLVGPVPDGMSFTEAATLPVVYFTVHHALERLAHLQPGETVLVHGAAGGIGLAALQLARARGATVIATAGTPAKRDLLHMLGVPHVFDSRTLEFAEHVRDLTGGRGVDVVLNSLAGEAISRSLELLRPGGRFVELGKRDIYASTPLALRPFGNNIAFFGVDAHQLISGRMSQAGTCFDEMAQRITDGTYRPLLHLAYPAARIGEALRALQRSRHLGKVVITFEEPPPLDRSHPPLRLSPDATYLITGGLSGLGAALAHRLVDRGARHLALLGRRGADTPGAEDLVRALAERGAQATAHTADVTREADLRRVLDAVDASPHPLRGVLHAAMALDDAPLADLTDERLRTALAPKMLGAAHLDALTRDRDLHLFAACSSVTTWFGNAYQANYTAANGYLEALTRNRRGTGLPGTTVAWGAIGDTGYAARHGITDMLARLGLDNLTPREACTALEDAIARDTDVSAAARIDWARVRSMMPAVQTPRLAGLIPAHTPRDDGPDHLRHRLAAATPDEALTLAADAITQVLADILQTDPARLDRDRRLDQLGLDSLMAVEAVVAARRRLGCELPTLEFLNAQGITDLARRALIRLGYQPPA</sequence>
<dbReference type="Pfam" id="PF08240">
    <property type="entry name" value="ADH_N"/>
    <property type="match status" value="1"/>
</dbReference>
<dbReference type="InterPro" id="IPR018201">
    <property type="entry name" value="Ketoacyl_synth_AS"/>
</dbReference>
<dbReference type="InterPro" id="IPR042104">
    <property type="entry name" value="PKS_dehydratase_sf"/>
</dbReference>
<dbReference type="SUPFAM" id="SSF51735">
    <property type="entry name" value="NAD(P)-binding Rossmann-fold domains"/>
    <property type="match status" value="3"/>
</dbReference>
<keyword evidence="3" id="KW-0597">Phosphoprotein</keyword>
<dbReference type="InterPro" id="IPR032821">
    <property type="entry name" value="PKS_assoc"/>
</dbReference>
<feature type="active site" description="Proton donor; for dehydratase activity" evidence="9">
    <location>
        <position position="1091"/>
    </location>
</feature>
<dbReference type="InterPro" id="IPR036291">
    <property type="entry name" value="NAD(P)-bd_dom_sf"/>
</dbReference>
<proteinExistence type="predicted"/>
<comment type="caution">
    <text evidence="13">The sequence shown here is derived from an EMBL/GenBank/DDBJ whole genome shotgun (WGS) entry which is preliminary data.</text>
</comment>
<dbReference type="SUPFAM" id="SSF53901">
    <property type="entry name" value="Thiolase-like"/>
    <property type="match status" value="1"/>
</dbReference>
<dbReference type="GO" id="GO:0016491">
    <property type="term" value="F:oxidoreductase activity"/>
    <property type="evidence" value="ECO:0007669"/>
    <property type="project" value="InterPro"/>
</dbReference>
<dbReference type="Pfam" id="PF00109">
    <property type="entry name" value="ketoacyl-synt"/>
    <property type="match status" value="1"/>
</dbReference>
<keyword evidence="14" id="KW-1185">Reference proteome</keyword>
<dbReference type="Pfam" id="PF00698">
    <property type="entry name" value="Acyl_transf_1"/>
    <property type="match status" value="1"/>
</dbReference>
<keyword evidence="5" id="KW-0521">NADP</keyword>
<dbReference type="RefSeq" id="WP_058941747.1">
    <property type="nucleotide sequence ID" value="NZ_LNSV01000017.1"/>
</dbReference>
<dbReference type="InterPro" id="IPR014031">
    <property type="entry name" value="Ketoacyl_synth_C"/>
</dbReference>
<dbReference type="InterPro" id="IPR016039">
    <property type="entry name" value="Thiolase-like"/>
</dbReference>
<dbReference type="InterPro" id="IPR013968">
    <property type="entry name" value="PKS_KR"/>
</dbReference>
<evidence type="ECO:0000313" key="13">
    <source>
        <dbReference type="EMBL" id="KUH39065.1"/>
    </source>
</evidence>
<evidence type="ECO:0000256" key="7">
    <source>
        <dbReference type="ARBA" id="ARBA00023268"/>
    </source>
</evidence>
<dbReference type="InterPro" id="IPR049551">
    <property type="entry name" value="PKS_DH_C"/>
</dbReference>
<dbReference type="InterPro" id="IPR049900">
    <property type="entry name" value="PKS_mFAS_DH"/>
</dbReference>
<dbReference type="Gene3D" id="3.90.180.10">
    <property type="entry name" value="Medium-chain alcohol dehydrogenases, catalytic domain"/>
    <property type="match status" value="1"/>
</dbReference>
<dbReference type="PROSITE" id="PS01162">
    <property type="entry name" value="QOR_ZETA_CRYSTAL"/>
    <property type="match status" value="1"/>
</dbReference>
<dbReference type="CDD" id="cd02440">
    <property type="entry name" value="AdoMet_MTases"/>
    <property type="match status" value="1"/>
</dbReference>
<dbReference type="SUPFAM" id="SSF53335">
    <property type="entry name" value="S-adenosyl-L-methionine-dependent methyltransferases"/>
    <property type="match status" value="1"/>
</dbReference>
<feature type="domain" description="PKS/mFAS DH" evidence="12">
    <location>
        <begin position="900"/>
        <end position="1173"/>
    </location>
</feature>
<dbReference type="Pfam" id="PF14765">
    <property type="entry name" value="PS-DH"/>
    <property type="match status" value="1"/>
</dbReference>
<dbReference type="Pfam" id="PF02801">
    <property type="entry name" value="Ketoacyl-synt_C"/>
    <property type="match status" value="1"/>
</dbReference>
<dbReference type="CDD" id="cd05195">
    <property type="entry name" value="enoyl_red"/>
    <property type="match status" value="1"/>
</dbReference>
<keyword evidence="8" id="KW-0012">Acyltransferase</keyword>